<reference evidence="2" key="2">
    <citation type="submission" date="2020-05" db="EMBL/GenBank/DDBJ databases">
        <authorList>
            <person name="Kim H.-S."/>
            <person name="Proctor R.H."/>
            <person name="Brown D.W."/>
        </authorList>
    </citation>
    <scope>NUCLEOTIDE SEQUENCE</scope>
    <source>
        <strain evidence="2">NRRL 20472</strain>
    </source>
</reference>
<sequence length="912" mass="104243">MCYQLIELYSACRCPYFTHTIDRCAAFKRPGHSIQQRIILVGYTCSAHSTYGASYWASHSFYQRNVEKKPGNASEDQRSDIEDSASALSDISAPATNLTISNDAKQEATEKLFRDVLNEFHLRHLWPQIVRLCVRKNVAEKQIVRFLVRFSRDLQEDAITRFHNDTVKFVGASRLNIAERIVDCHAAELGHLDKPDHAVVSERLINEIEEKEEAETYEADYIYEHAYQFIFEGAPFQSFILSLKLFVPSHIAVERSLFGKSHMLTSLWRCVQAHFSTYWILVVTPNQARLSWSCRCGHKGYDDYLEKREGALEELQALLEDYKDMNLELVRNLASEDWAVTKKKTSLVSRLKASFSFARPEGSSGKLPTYDRSVTSSEFGEACHISSGIENSLSDPKHKFLLVCAPFMERAVKSHQPDVCKIHSDRDFFKALRHTYSACRRGYKWRWLRRVSSIDFVKFEVFLSELVNIQRCPSLPENQERIEYDFEQSDTDPPIGPNLLLHLFENPDHAENNAVCMHAKWRRAVTWRLGQPAFATQHIQSSTDQGWRLTASAVSAMSEITVAAASLNFHFSLVKIEAPLEFQVLGQVLSRGRRQEAEDGVLHTTARRLAALFEPLLNQTPELFKAYGKRSSEIMSSREVNPLGSKEEHGLFFEHVGADCTSIWAAATSGHSAVAMHLLACMLARIWESEEQHVRWRGLFNWNTDARKPRVRKRASAFPRHLCRSVSKRYRPDLTLTQNREADLAITGEWITLEEQRVIYSNPGYGFERLIWHGSPHASQDKTRSSTVAQFYDLLWGTPGDAAVFINSTEDKGDIMSKAISPKILDLWISALKSYSVRAEALQKVLKTGVETYKNYFMSLDALSMACEIFESMPGATIDPKVRWQPVKDSQWYRSHALSQGLLWKQLPEVNK</sequence>
<dbReference type="EMBL" id="JABEXW010001132">
    <property type="protein sequence ID" value="KAF4946974.1"/>
    <property type="molecule type" value="Genomic_DNA"/>
</dbReference>
<dbReference type="Proteomes" id="UP000622797">
    <property type="component" value="Unassembled WGS sequence"/>
</dbReference>
<dbReference type="OrthoDB" id="5355526at2759"/>
<feature type="non-terminal residue" evidence="2">
    <location>
        <position position="1"/>
    </location>
</feature>
<keyword evidence="1" id="KW-0175">Coiled coil</keyword>
<evidence type="ECO:0000313" key="2">
    <source>
        <dbReference type="EMBL" id="KAF4946974.1"/>
    </source>
</evidence>
<keyword evidence="3" id="KW-1185">Reference proteome</keyword>
<comment type="caution">
    <text evidence="2">The sequence shown here is derived from an EMBL/GenBank/DDBJ whole genome shotgun (WGS) entry which is preliminary data.</text>
</comment>
<evidence type="ECO:0000313" key="3">
    <source>
        <dbReference type="Proteomes" id="UP000622797"/>
    </source>
</evidence>
<gene>
    <name evidence="2" type="ORF">FSARC_14068</name>
</gene>
<evidence type="ECO:0000256" key="1">
    <source>
        <dbReference type="SAM" id="Coils"/>
    </source>
</evidence>
<protein>
    <submittedName>
        <fullName evidence="2">Uncharacterized protein</fullName>
    </submittedName>
</protein>
<dbReference type="AlphaFoldDB" id="A0A8H4SW97"/>
<feature type="coiled-coil region" evidence="1">
    <location>
        <begin position="301"/>
        <end position="332"/>
    </location>
</feature>
<accession>A0A8H4SW97</accession>
<organism evidence="2 3">
    <name type="scientific">Fusarium sarcochroum</name>
    <dbReference type="NCBI Taxonomy" id="1208366"/>
    <lineage>
        <taxon>Eukaryota</taxon>
        <taxon>Fungi</taxon>
        <taxon>Dikarya</taxon>
        <taxon>Ascomycota</taxon>
        <taxon>Pezizomycotina</taxon>
        <taxon>Sordariomycetes</taxon>
        <taxon>Hypocreomycetidae</taxon>
        <taxon>Hypocreales</taxon>
        <taxon>Nectriaceae</taxon>
        <taxon>Fusarium</taxon>
        <taxon>Fusarium lateritium species complex</taxon>
    </lineage>
</organism>
<reference evidence="2" key="1">
    <citation type="journal article" date="2020" name="BMC Genomics">
        <title>Correction to: Identification and distribution of gene clusters required for synthesis of sphingolipid metabolism inhibitors in diverse species of the filamentous fungus Fusarium.</title>
        <authorList>
            <person name="Kim H.S."/>
            <person name="Lohmar J.M."/>
            <person name="Busman M."/>
            <person name="Brown D.W."/>
            <person name="Naumann T.A."/>
            <person name="Divon H.H."/>
            <person name="Lysoe E."/>
            <person name="Uhlig S."/>
            <person name="Proctor R.H."/>
        </authorList>
    </citation>
    <scope>NUCLEOTIDE SEQUENCE</scope>
    <source>
        <strain evidence="2">NRRL 20472</strain>
    </source>
</reference>
<proteinExistence type="predicted"/>
<name>A0A8H4SW97_9HYPO</name>